<evidence type="ECO:0000313" key="3">
    <source>
        <dbReference type="EMBL" id="GMH70424.1"/>
    </source>
</evidence>
<keyword evidence="1" id="KW-0732">Signal</keyword>
<dbReference type="Pfam" id="PF02225">
    <property type="entry name" value="PA"/>
    <property type="match status" value="2"/>
</dbReference>
<evidence type="ECO:0000256" key="1">
    <source>
        <dbReference type="SAM" id="SignalP"/>
    </source>
</evidence>
<gene>
    <name evidence="3" type="ORF">TrRE_jg9379</name>
</gene>
<sequence>MKLLWLAAFCAASVAAQDEAPRIIGGRKKRRKFGSDGLILMGDETLPSPEQKARMYDAYATGKPLDVSDTQFINADHVEKQTERKPSMVKLPGRDEYLLLPDRESVLNFKSFRDFATEDDLEEQEAMRNEAWWGRLYVEGMPFSVQYFRGHFGSSPKKGPIRLINAEPLSMCDERQIEPILTNANAIGEFDGDVYILATRGLCTFGEKAAYAQEAGATGIIYINSLDGISHPSAPDVRAMSGFSPNMVSKRDGEYLSRAISDAGGSVAANMIPIGCVSEPKNLETSNFCEPVTVEERAVEANVKSGGFVDIGGQKVDFLMSTFGAPVTNGKFSATYSFNDGCDPSSLVDVGPAVVVPRGGCDFYNKTLNYGQAGASLVVIAMDVEEPVRPGVLSWLGYNVTATVITVGKRGADLFREAGGEGKEITFGIQLDNQVDGNMYKKLGDLVAHERGESTGWPMKKRERKGLFRKLKKELDGGGGSSPETWALFERACKVGGLSATGDEL</sequence>
<feature type="signal peptide" evidence="1">
    <location>
        <begin position="1"/>
        <end position="16"/>
    </location>
</feature>
<dbReference type="Proteomes" id="UP001165082">
    <property type="component" value="Unassembled WGS sequence"/>
</dbReference>
<dbReference type="EMBL" id="BRXZ01001406">
    <property type="protein sequence ID" value="GMH70424.1"/>
    <property type="molecule type" value="Genomic_DNA"/>
</dbReference>
<protein>
    <recommendedName>
        <fullName evidence="2">PA domain-containing protein</fullName>
    </recommendedName>
</protein>
<feature type="domain" description="PA" evidence="2">
    <location>
        <begin position="339"/>
        <end position="391"/>
    </location>
</feature>
<evidence type="ECO:0000313" key="4">
    <source>
        <dbReference type="Proteomes" id="UP001165082"/>
    </source>
</evidence>
<dbReference type="AlphaFoldDB" id="A0A9W7AEF2"/>
<dbReference type="SUPFAM" id="SSF52025">
    <property type="entry name" value="PA domain"/>
    <property type="match status" value="1"/>
</dbReference>
<dbReference type="InterPro" id="IPR046450">
    <property type="entry name" value="PA_dom_sf"/>
</dbReference>
<dbReference type="OrthoDB" id="191098at2759"/>
<dbReference type="InterPro" id="IPR003137">
    <property type="entry name" value="PA_domain"/>
</dbReference>
<keyword evidence="4" id="KW-1185">Reference proteome</keyword>
<evidence type="ECO:0000259" key="2">
    <source>
        <dbReference type="Pfam" id="PF02225"/>
    </source>
</evidence>
<organism evidence="3 4">
    <name type="scientific">Triparma retinervis</name>
    <dbReference type="NCBI Taxonomy" id="2557542"/>
    <lineage>
        <taxon>Eukaryota</taxon>
        <taxon>Sar</taxon>
        <taxon>Stramenopiles</taxon>
        <taxon>Ochrophyta</taxon>
        <taxon>Bolidophyceae</taxon>
        <taxon>Parmales</taxon>
        <taxon>Triparmaceae</taxon>
        <taxon>Triparma</taxon>
    </lineage>
</organism>
<accession>A0A9W7AEF2</accession>
<proteinExistence type="predicted"/>
<dbReference type="Gene3D" id="3.50.30.30">
    <property type="match status" value="2"/>
</dbReference>
<feature type="domain" description="PA" evidence="2">
    <location>
        <begin position="189"/>
        <end position="249"/>
    </location>
</feature>
<reference evidence="3" key="1">
    <citation type="submission" date="2022-07" db="EMBL/GenBank/DDBJ databases">
        <title>Genome analysis of Parmales, a sister group of diatoms, reveals the evolutionary specialization of diatoms from phago-mixotrophs to photoautotrophs.</title>
        <authorList>
            <person name="Ban H."/>
            <person name="Sato S."/>
            <person name="Yoshikawa S."/>
            <person name="Kazumasa Y."/>
            <person name="Nakamura Y."/>
            <person name="Ichinomiya M."/>
            <person name="Saitoh K."/>
            <person name="Sato N."/>
            <person name="Blanc-Mathieu R."/>
            <person name="Endo H."/>
            <person name="Kuwata A."/>
            <person name="Ogata H."/>
        </authorList>
    </citation>
    <scope>NUCLEOTIDE SEQUENCE</scope>
</reference>
<comment type="caution">
    <text evidence="3">The sequence shown here is derived from an EMBL/GenBank/DDBJ whole genome shotgun (WGS) entry which is preliminary data.</text>
</comment>
<name>A0A9W7AEF2_9STRA</name>
<feature type="chain" id="PRO_5040861749" description="PA domain-containing protein" evidence="1">
    <location>
        <begin position="17"/>
        <end position="505"/>
    </location>
</feature>